<evidence type="ECO:0000256" key="1">
    <source>
        <dbReference type="SAM" id="Phobius"/>
    </source>
</evidence>
<dbReference type="InterPro" id="IPR009937">
    <property type="entry name" value="Phage_holin_3_6"/>
</dbReference>
<organism evidence="3 5">
    <name type="scientific">Roseibium polysiphoniae</name>
    <dbReference type="NCBI Taxonomy" id="2571221"/>
    <lineage>
        <taxon>Bacteria</taxon>
        <taxon>Pseudomonadati</taxon>
        <taxon>Pseudomonadota</taxon>
        <taxon>Alphaproteobacteria</taxon>
        <taxon>Hyphomicrobiales</taxon>
        <taxon>Stappiaceae</taxon>
        <taxon>Roseibium</taxon>
    </lineage>
</organism>
<dbReference type="Pfam" id="PF07332">
    <property type="entry name" value="Phage_holin_3_6"/>
    <property type="match status" value="1"/>
</dbReference>
<name>A0A927KB03_9HYPH</name>
<feature type="transmembrane region" description="Helical" evidence="1">
    <location>
        <begin position="79"/>
        <end position="102"/>
    </location>
</feature>
<comment type="caution">
    <text evidence="3">The sequence shown here is derived from an EMBL/GenBank/DDBJ whole genome shotgun (WGS) entry which is preliminary data.</text>
</comment>
<sequence>MLGSEPFQTEKTLISDLFREVLQLLRGEVRLAKAEVQEKLGTAKNGLALIAVALVLALPTLFILMFAGVYGLIAAGLSPALSALSVGAAGLLVSGLLAWLGLTKLSLEHLTPTRTLDQLKQDRALIEELVK</sequence>
<proteinExistence type="predicted"/>
<evidence type="ECO:0000313" key="5">
    <source>
        <dbReference type="Proteomes" id="UP000705379"/>
    </source>
</evidence>
<dbReference type="AlphaFoldDB" id="A0A927KB03"/>
<dbReference type="EMBL" id="JACYXJ010000003">
    <property type="protein sequence ID" value="MBD8876627.1"/>
    <property type="molecule type" value="Genomic_DNA"/>
</dbReference>
<evidence type="ECO:0000313" key="3">
    <source>
        <dbReference type="EMBL" id="MBS8260067.1"/>
    </source>
</evidence>
<dbReference type="Proteomes" id="UP000615687">
    <property type="component" value="Unassembled WGS sequence"/>
</dbReference>
<keyword evidence="1" id="KW-0472">Membrane</keyword>
<dbReference type="RefSeq" id="WP_192109067.1">
    <property type="nucleotide sequence ID" value="NZ_JACYXJ010000003.1"/>
</dbReference>
<dbReference type="Proteomes" id="UP000705379">
    <property type="component" value="Unassembled WGS sequence"/>
</dbReference>
<evidence type="ECO:0000313" key="2">
    <source>
        <dbReference type="EMBL" id="MBD8876627.1"/>
    </source>
</evidence>
<evidence type="ECO:0000313" key="4">
    <source>
        <dbReference type="Proteomes" id="UP000615687"/>
    </source>
</evidence>
<reference evidence="3" key="3">
    <citation type="journal article" date="2021" name="Microorganisms">
        <title>Bacterial Dimethylsulfoniopropionate Biosynthesis in the East China Sea.</title>
        <authorList>
            <person name="Liu J."/>
            <person name="Zhang Y."/>
            <person name="Liu J."/>
            <person name="Zhong H."/>
            <person name="Williams B.T."/>
            <person name="Zheng Y."/>
            <person name="Curson A.R.J."/>
            <person name="Sun C."/>
            <person name="Sun H."/>
            <person name="Song D."/>
            <person name="Wagner Mackenzie B."/>
            <person name="Bermejo Martinez A."/>
            <person name="Todd J.D."/>
            <person name="Zhang X.H."/>
        </authorList>
    </citation>
    <scope>NUCLEOTIDE SEQUENCE</scope>
    <source>
        <strain evidence="3">AESS21</strain>
    </source>
</reference>
<keyword evidence="1" id="KW-1133">Transmembrane helix</keyword>
<reference evidence="2 4" key="2">
    <citation type="submission" date="2020-09" db="EMBL/GenBank/DDBJ databases">
        <title>The genome sequence of type strain Labrenzia polysiphoniae KACC 19711.</title>
        <authorList>
            <person name="Liu Y."/>
        </authorList>
    </citation>
    <scope>NUCLEOTIDE SEQUENCE [LARGE SCALE GENOMIC DNA]</scope>
    <source>
        <strain evidence="2 4">KACC 19711</strain>
    </source>
</reference>
<keyword evidence="1" id="KW-0812">Transmembrane</keyword>
<protein>
    <submittedName>
        <fullName evidence="3">Phage holin family protein</fullName>
    </submittedName>
</protein>
<gene>
    <name evidence="3" type="ORF">DYI23_07550</name>
    <name evidence="2" type="ORF">IG617_10045</name>
</gene>
<feature type="transmembrane region" description="Helical" evidence="1">
    <location>
        <begin position="47"/>
        <end position="73"/>
    </location>
</feature>
<accession>A0A927KB03</accession>
<reference evidence="3" key="1">
    <citation type="submission" date="2018-08" db="EMBL/GenBank/DDBJ databases">
        <authorList>
            <person name="Jin W."/>
            <person name="Wang H."/>
            <person name="Yang Y."/>
            <person name="Li M."/>
            <person name="Liu J."/>
        </authorList>
    </citation>
    <scope>NUCLEOTIDE SEQUENCE</scope>
    <source>
        <strain evidence="3">AESS21</strain>
    </source>
</reference>
<keyword evidence="4" id="KW-1185">Reference proteome</keyword>
<dbReference type="EMBL" id="QTKU01000001">
    <property type="protein sequence ID" value="MBS8260067.1"/>
    <property type="molecule type" value="Genomic_DNA"/>
</dbReference>